<evidence type="ECO:0000256" key="5">
    <source>
        <dbReference type="ARBA" id="ARBA00023125"/>
    </source>
</evidence>
<evidence type="ECO:0000256" key="7">
    <source>
        <dbReference type="PROSITE-ProRule" id="PRU01091"/>
    </source>
</evidence>
<keyword evidence="3" id="KW-0272">Extracellular matrix</keyword>
<sequence length="554" mass="61091">MIYRFERFEFDPEAARLLDSGQPVALEPQVLHLLQYLVENRDRIVTKDELIDEIWQGRVVSDAALNTRIRAVRRALGDDRAQQKFLRTYPKRGFQFVAETDCLEGGEEGDARVRAFHAKPRLRVWVLAGPVIVLLVLGVLGAVWWQAESSVTEPSLPAKPSIVVLPFDNLSGDPDQEYFADAFTEDLITDLSRIRGAFVIARRTSFTFKGNAVDVKDVAADLGVRYVLEGSVRQSGDQVRINAQLIDGQTRRHVWSDRYDRSLTDVFSVLDNVTGQIAAALKAELREADSERQRPMASLDAWDYALRGNVLLFNPDSAEDFQDAKALLDKAVELDPGIASAWSGLAFVHFAASTRPIPGVSVANSKDLSLDAAQRAVSLDPKDAEGHWMVGVGYARNGQPERGLASCHTAMELNPNNDCAYVCAGLTNMALGKPGEGVPHFRQALRLNPRFRPSSKYTYMGFAYLHDEQDAKAITALNRAIAGSPNDPTANFALAAALALNGREEEARAALEHSMALAYSDRTTIETLRASHSWMGPGFKRVLEGLRLAGMPEQ</sequence>
<dbReference type="Pfam" id="PF00486">
    <property type="entry name" value="Trans_reg_C"/>
    <property type="match status" value="1"/>
</dbReference>
<dbReference type="RefSeq" id="WP_250060647.1">
    <property type="nucleotide sequence ID" value="NZ_JAMJPK010000004.1"/>
</dbReference>
<gene>
    <name evidence="11" type="ORF">M8009_09735</name>
</gene>
<dbReference type="EMBL" id="JAMJPK010000004">
    <property type="protein sequence ID" value="MCL7940577.1"/>
    <property type="molecule type" value="Genomic_DNA"/>
</dbReference>
<evidence type="ECO:0000256" key="6">
    <source>
        <dbReference type="PROSITE-ProRule" id="PRU00339"/>
    </source>
</evidence>
<feature type="domain" description="OmpR/PhoB-type" evidence="10">
    <location>
        <begin position="1"/>
        <end position="98"/>
    </location>
</feature>
<name>A0ABT0T164_9GAMM</name>
<keyword evidence="2" id="KW-0964">Secreted</keyword>
<evidence type="ECO:0000256" key="4">
    <source>
        <dbReference type="ARBA" id="ARBA00022869"/>
    </source>
</evidence>
<organism evidence="11 12">
    <name type="scientific">Halomonas gemina</name>
    <dbReference type="NCBI Taxonomy" id="2945105"/>
    <lineage>
        <taxon>Bacteria</taxon>
        <taxon>Pseudomonadati</taxon>
        <taxon>Pseudomonadota</taxon>
        <taxon>Gammaproteobacteria</taxon>
        <taxon>Oceanospirillales</taxon>
        <taxon>Halomonadaceae</taxon>
        <taxon>Halomonas</taxon>
    </lineage>
</organism>
<dbReference type="Gene3D" id="3.40.50.10610">
    <property type="entry name" value="ABC-type transport auxiliary lipoprotein component"/>
    <property type="match status" value="1"/>
</dbReference>
<proteinExistence type="predicted"/>
<evidence type="ECO:0000256" key="1">
    <source>
        <dbReference type="ARBA" id="ARBA00004302"/>
    </source>
</evidence>
<keyword evidence="4" id="KW-0084">Basement membrane</keyword>
<dbReference type="PROSITE" id="PS51116">
    <property type="entry name" value="LAMININ_IVB"/>
    <property type="match status" value="1"/>
</dbReference>
<keyword evidence="8" id="KW-1133">Transmembrane helix</keyword>
<keyword evidence="8" id="KW-0472">Membrane</keyword>
<keyword evidence="8" id="KW-0812">Transmembrane</keyword>
<evidence type="ECO:0000256" key="2">
    <source>
        <dbReference type="ARBA" id="ARBA00022525"/>
    </source>
</evidence>
<feature type="repeat" description="TPR" evidence="6">
    <location>
        <begin position="454"/>
        <end position="487"/>
    </location>
</feature>
<keyword evidence="12" id="KW-1185">Reference proteome</keyword>
<dbReference type="Pfam" id="PF13432">
    <property type="entry name" value="TPR_16"/>
    <property type="match status" value="1"/>
</dbReference>
<dbReference type="CDD" id="cd00383">
    <property type="entry name" value="trans_reg_C"/>
    <property type="match status" value="1"/>
</dbReference>
<dbReference type="InterPro" id="IPR036388">
    <property type="entry name" value="WH-like_DNA-bd_sf"/>
</dbReference>
<feature type="DNA-binding region" description="OmpR/PhoB-type" evidence="7">
    <location>
        <begin position="1"/>
        <end position="98"/>
    </location>
</feature>
<dbReference type="InterPro" id="IPR011990">
    <property type="entry name" value="TPR-like_helical_dom_sf"/>
</dbReference>
<dbReference type="PANTHER" id="PTHR12558">
    <property type="entry name" value="CELL DIVISION CYCLE 16,23,27"/>
    <property type="match status" value="1"/>
</dbReference>
<dbReference type="PROSITE" id="PS51755">
    <property type="entry name" value="OMPR_PHOB"/>
    <property type="match status" value="1"/>
</dbReference>
<protein>
    <submittedName>
        <fullName evidence="11">Winged helix-turn-helix domain-containing protein</fullName>
    </submittedName>
</protein>
<dbReference type="Gene3D" id="1.10.10.10">
    <property type="entry name" value="Winged helix-like DNA-binding domain superfamily/Winged helix DNA-binding domain"/>
    <property type="match status" value="1"/>
</dbReference>
<dbReference type="SMART" id="SM00862">
    <property type="entry name" value="Trans_reg_C"/>
    <property type="match status" value="1"/>
</dbReference>
<feature type="domain" description="Laminin IV type B" evidence="9">
    <location>
        <begin position="497"/>
        <end position="554"/>
    </location>
</feature>
<dbReference type="InterPro" id="IPR019734">
    <property type="entry name" value="TPR_rpt"/>
</dbReference>
<dbReference type="SUPFAM" id="SSF48452">
    <property type="entry name" value="TPR-like"/>
    <property type="match status" value="1"/>
</dbReference>
<evidence type="ECO:0000313" key="12">
    <source>
        <dbReference type="Proteomes" id="UP001165369"/>
    </source>
</evidence>
<dbReference type="PANTHER" id="PTHR12558:SF33">
    <property type="entry name" value="BLL7664 PROTEIN"/>
    <property type="match status" value="1"/>
</dbReference>
<keyword evidence="5 7" id="KW-0238">DNA-binding</keyword>
<evidence type="ECO:0000259" key="10">
    <source>
        <dbReference type="PROSITE" id="PS51755"/>
    </source>
</evidence>
<comment type="subcellular location">
    <subcellularLocation>
        <location evidence="1">Secreted</location>
        <location evidence="1">Extracellular space</location>
        <location evidence="1">Extracellular matrix</location>
        <location evidence="1">Basement membrane</location>
    </subcellularLocation>
</comment>
<dbReference type="Proteomes" id="UP001165369">
    <property type="component" value="Unassembled WGS sequence"/>
</dbReference>
<dbReference type="InterPro" id="IPR016032">
    <property type="entry name" value="Sig_transdc_resp-reg_C-effctor"/>
</dbReference>
<dbReference type="InterPro" id="IPR001867">
    <property type="entry name" value="OmpR/PhoB-type_DNA-bd"/>
</dbReference>
<evidence type="ECO:0000313" key="11">
    <source>
        <dbReference type="EMBL" id="MCL7940577.1"/>
    </source>
</evidence>
<accession>A0ABT0T164</accession>
<evidence type="ECO:0000256" key="8">
    <source>
        <dbReference type="SAM" id="Phobius"/>
    </source>
</evidence>
<dbReference type="SUPFAM" id="SSF46894">
    <property type="entry name" value="C-terminal effector domain of the bipartite response regulators"/>
    <property type="match status" value="1"/>
</dbReference>
<comment type="caution">
    <text evidence="11">The sequence shown here is derived from an EMBL/GenBank/DDBJ whole genome shotgun (WGS) entry which is preliminary data.</text>
</comment>
<dbReference type="InterPro" id="IPR013015">
    <property type="entry name" value="Laminin_IV_B"/>
</dbReference>
<keyword evidence="6" id="KW-0802">TPR repeat</keyword>
<evidence type="ECO:0000259" key="9">
    <source>
        <dbReference type="PROSITE" id="PS51116"/>
    </source>
</evidence>
<dbReference type="Gene3D" id="1.25.40.10">
    <property type="entry name" value="Tetratricopeptide repeat domain"/>
    <property type="match status" value="1"/>
</dbReference>
<dbReference type="PROSITE" id="PS50005">
    <property type="entry name" value="TPR"/>
    <property type="match status" value="1"/>
</dbReference>
<reference evidence="11" key="1">
    <citation type="submission" date="2022-05" db="EMBL/GenBank/DDBJ databases">
        <title>Halomonas geminus sp. nov. and Halomonas llamarensis sp. nov. isolated from high-altitude salars of the Atacama Desert.</title>
        <authorList>
            <person name="Hintersatz C."/>
            <person name="Rojas L.A."/>
            <person name="Wei T.-S."/>
            <person name="Kutschke S."/>
            <person name="Lehmann F."/>
            <person name="Jain R."/>
            <person name="Pollmann K."/>
        </authorList>
    </citation>
    <scope>NUCLEOTIDE SEQUENCE</scope>
    <source>
        <strain evidence="11">ATCH28</strain>
    </source>
</reference>
<dbReference type="SMART" id="SM00028">
    <property type="entry name" value="TPR"/>
    <property type="match status" value="5"/>
</dbReference>
<evidence type="ECO:0000256" key="3">
    <source>
        <dbReference type="ARBA" id="ARBA00022530"/>
    </source>
</evidence>
<feature type="transmembrane region" description="Helical" evidence="8">
    <location>
        <begin position="124"/>
        <end position="145"/>
    </location>
</feature>